<comment type="caution">
    <text evidence="17">The sequence shown here is derived from an EMBL/GenBank/DDBJ whole genome shotgun (WGS) entry which is preliminary data.</text>
</comment>
<dbReference type="RefSeq" id="WP_242711161.1">
    <property type="nucleotide sequence ID" value="NZ_JALDAX010000009.1"/>
</dbReference>
<dbReference type="NCBIfam" id="TIGR00561">
    <property type="entry name" value="pntA"/>
    <property type="match status" value="1"/>
</dbReference>
<evidence type="ECO:0000256" key="2">
    <source>
        <dbReference type="ARBA" id="ARBA00004429"/>
    </source>
</evidence>
<dbReference type="NCBIfam" id="NF006942">
    <property type="entry name" value="PRK09424.1"/>
    <property type="match status" value="1"/>
</dbReference>
<comment type="subcellular location">
    <subcellularLocation>
        <location evidence="2">Cell inner membrane</location>
        <topology evidence="2">Multi-pass membrane protein</topology>
    </subcellularLocation>
</comment>
<evidence type="ECO:0000256" key="14">
    <source>
        <dbReference type="SAM" id="Phobius"/>
    </source>
</evidence>
<evidence type="ECO:0000256" key="9">
    <source>
        <dbReference type="ARBA" id="ARBA00022967"/>
    </source>
</evidence>
<protein>
    <recommendedName>
        <fullName evidence="3">proton-translocating NAD(P)(+) transhydrogenase</fullName>
        <ecNumber evidence="3">7.1.1.1</ecNumber>
    </recommendedName>
</protein>
<dbReference type="InterPro" id="IPR036291">
    <property type="entry name" value="NAD(P)-bd_dom_sf"/>
</dbReference>
<feature type="domain" description="Alanine dehydrogenase/pyridine nucleotide transhydrogenase NAD(H)-binding" evidence="15">
    <location>
        <begin position="154"/>
        <end position="318"/>
    </location>
</feature>
<evidence type="ECO:0000256" key="6">
    <source>
        <dbReference type="ARBA" id="ARBA00022692"/>
    </source>
</evidence>
<keyword evidence="4" id="KW-1003">Cell membrane</keyword>
<evidence type="ECO:0000256" key="7">
    <source>
        <dbReference type="ARBA" id="ARBA00022741"/>
    </source>
</evidence>
<evidence type="ECO:0000256" key="12">
    <source>
        <dbReference type="ARBA" id="ARBA00023136"/>
    </source>
</evidence>
<dbReference type="PANTHER" id="PTHR10160:SF19">
    <property type="entry name" value="PROTON-TRANSLOCATING NAD(P)(+) TRANSHYDROGENASE"/>
    <property type="match status" value="1"/>
</dbReference>
<keyword evidence="18" id="KW-1185">Reference proteome</keyword>
<organism evidence="17 18">
    <name type="scientific">Streptomyces spinosisporus</name>
    <dbReference type="NCBI Taxonomy" id="2927582"/>
    <lineage>
        <taxon>Bacteria</taxon>
        <taxon>Bacillati</taxon>
        <taxon>Actinomycetota</taxon>
        <taxon>Actinomycetes</taxon>
        <taxon>Kitasatosporales</taxon>
        <taxon>Streptomycetaceae</taxon>
        <taxon>Streptomyces</taxon>
    </lineage>
</organism>
<evidence type="ECO:0000313" key="17">
    <source>
        <dbReference type="EMBL" id="MCI3242718.1"/>
    </source>
</evidence>
<feature type="transmembrane region" description="Helical" evidence="14">
    <location>
        <begin position="436"/>
        <end position="454"/>
    </location>
</feature>
<dbReference type="InterPro" id="IPR007698">
    <property type="entry name" value="AlaDH/PNT_NAD(H)-bd"/>
</dbReference>
<dbReference type="CDD" id="cd05304">
    <property type="entry name" value="Rubrum_tdh"/>
    <property type="match status" value="1"/>
</dbReference>
<dbReference type="Gene3D" id="3.40.50.720">
    <property type="entry name" value="NAD(P)-binding Rossmann-like Domain"/>
    <property type="match status" value="2"/>
</dbReference>
<evidence type="ECO:0000256" key="8">
    <source>
        <dbReference type="ARBA" id="ARBA00022857"/>
    </source>
</evidence>
<dbReference type="InterPro" id="IPR026255">
    <property type="entry name" value="NADP_transhyd_a"/>
</dbReference>
<sequence>MSADAPSHHPPQLIGVVAESASGETRVAATPTTVRLLLKCGYEAVVETGAGEASGFDDQAYVEAGAQIGEAWNADVVLKVNAPTASEITRLREGATVVGLLAPAQNPELLQELSQAGVTALALDAVPRISRAQSMDVLSSMANIAGYRAVIEAAHVFGRFFTGQVTAAGKVPPAKVLVAGAGVAGLAAIGAASSLGAVVRATDPRPEVADQVRSLGGEYLPVDVVQEASTDGYAKATSADYDRAAAELYHEQAQDVDIVITTALIPGRPAPRLLTAADVAAMKPGSVIVDMAAAMGGNVEGTVAGRTVVTDNGVTIIGYTDLASRLPAQASQLFGTNLANLVKLLTPGKDGRLTVDFDDVVQRAVTVVRGGEITWPPPPVAVSAAPAAQTAEAAPVEPEPERPRLTPALRFGLIGLGMLAMFLLVAFAPAQLAENFTVFALAVVIGYYVIGKVHHALHTPLMSVTNAISGIVVIGALLQIGHENTLVTALSCVAILLTSVNVFGGFAVTRRMLSMFSKG</sequence>
<proteinExistence type="predicted"/>
<dbReference type="SMART" id="SM01002">
    <property type="entry name" value="AlaDh_PNT_C"/>
    <property type="match status" value="1"/>
</dbReference>
<accession>A0ABS9XL37</accession>
<keyword evidence="12 14" id="KW-0472">Membrane</keyword>
<dbReference type="SMART" id="SM01003">
    <property type="entry name" value="AlaDh_PNT_N"/>
    <property type="match status" value="1"/>
</dbReference>
<keyword evidence="6 14" id="KW-0812">Transmembrane</keyword>
<dbReference type="SUPFAM" id="SSF51735">
    <property type="entry name" value="NAD(P)-binding Rossmann-fold domains"/>
    <property type="match status" value="1"/>
</dbReference>
<keyword evidence="8" id="KW-0521">NADP</keyword>
<keyword evidence="9" id="KW-1278">Translocase</keyword>
<evidence type="ECO:0000256" key="11">
    <source>
        <dbReference type="ARBA" id="ARBA00023027"/>
    </source>
</evidence>
<dbReference type="InterPro" id="IPR024605">
    <property type="entry name" value="NADP_transhyd_a_C"/>
</dbReference>
<dbReference type="Pfam" id="PF01262">
    <property type="entry name" value="AlaDh_PNT_C"/>
    <property type="match status" value="1"/>
</dbReference>
<dbReference type="PROSITE" id="PS00836">
    <property type="entry name" value="ALADH_PNT_1"/>
    <property type="match status" value="1"/>
</dbReference>
<comment type="function">
    <text evidence="1">The transhydrogenation between NADH and NADP is coupled to respiration and ATP hydrolysis and functions as a proton pump across the membrane.</text>
</comment>
<keyword evidence="11" id="KW-0520">NAD</keyword>
<name>A0ABS9XL37_9ACTN</name>
<dbReference type="InterPro" id="IPR007886">
    <property type="entry name" value="AlaDH/PNT_N"/>
</dbReference>
<evidence type="ECO:0000313" key="18">
    <source>
        <dbReference type="Proteomes" id="UP001165270"/>
    </source>
</evidence>
<evidence type="ECO:0000259" key="16">
    <source>
        <dbReference type="SMART" id="SM01003"/>
    </source>
</evidence>
<gene>
    <name evidence="17" type="ORF">MQN93_23620</name>
</gene>
<dbReference type="GO" id="GO:0016491">
    <property type="term" value="F:oxidoreductase activity"/>
    <property type="evidence" value="ECO:0007669"/>
    <property type="project" value="UniProtKB-KW"/>
</dbReference>
<evidence type="ECO:0000256" key="5">
    <source>
        <dbReference type="ARBA" id="ARBA00022519"/>
    </source>
</evidence>
<dbReference type="Pfam" id="PF12769">
    <property type="entry name" value="PNTB_4TM"/>
    <property type="match status" value="1"/>
</dbReference>
<evidence type="ECO:0000256" key="4">
    <source>
        <dbReference type="ARBA" id="ARBA00022475"/>
    </source>
</evidence>
<comment type="catalytic activity">
    <reaction evidence="13">
        <text>NAD(+) + NADPH + H(+)(in) = NADH + NADP(+) + H(+)(out)</text>
        <dbReference type="Rhea" id="RHEA:47992"/>
        <dbReference type="ChEBI" id="CHEBI:15378"/>
        <dbReference type="ChEBI" id="CHEBI:57540"/>
        <dbReference type="ChEBI" id="CHEBI:57783"/>
        <dbReference type="ChEBI" id="CHEBI:57945"/>
        <dbReference type="ChEBI" id="CHEBI:58349"/>
        <dbReference type="EC" id="7.1.1.1"/>
    </reaction>
</comment>
<feature type="transmembrane region" description="Helical" evidence="14">
    <location>
        <begin position="411"/>
        <end position="430"/>
    </location>
</feature>
<keyword evidence="17" id="KW-0560">Oxidoreductase</keyword>
<dbReference type="EC" id="7.1.1.1" evidence="3"/>
<dbReference type="EMBL" id="JALDAX010000009">
    <property type="protein sequence ID" value="MCI3242718.1"/>
    <property type="molecule type" value="Genomic_DNA"/>
</dbReference>
<keyword evidence="7" id="KW-0547">Nucleotide-binding</keyword>
<evidence type="ECO:0000256" key="10">
    <source>
        <dbReference type="ARBA" id="ARBA00022989"/>
    </source>
</evidence>
<evidence type="ECO:0000256" key="1">
    <source>
        <dbReference type="ARBA" id="ARBA00003943"/>
    </source>
</evidence>
<reference evidence="17" key="1">
    <citation type="submission" date="2022-03" db="EMBL/GenBank/DDBJ databases">
        <title>Streptomyces 7R015 and 7R016 isolated from Barleria lupulina in Thailand.</title>
        <authorList>
            <person name="Kanchanasin P."/>
            <person name="Phongsopitanun W."/>
            <person name="Tanasupawat S."/>
        </authorList>
    </citation>
    <scope>NUCLEOTIDE SEQUENCE</scope>
    <source>
        <strain evidence="17">7R016</strain>
    </source>
</reference>
<feature type="transmembrane region" description="Helical" evidence="14">
    <location>
        <begin position="486"/>
        <end position="508"/>
    </location>
</feature>
<evidence type="ECO:0000256" key="3">
    <source>
        <dbReference type="ARBA" id="ARBA00012943"/>
    </source>
</evidence>
<dbReference type="PIRSF" id="PIRSF000203">
    <property type="entry name" value="NADP_transhydrogenase_alpha"/>
    <property type="match status" value="1"/>
</dbReference>
<feature type="transmembrane region" description="Helical" evidence="14">
    <location>
        <begin position="461"/>
        <end position="480"/>
    </location>
</feature>
<dbReference type="InterPro" id="IPR008142">
    <property type="entry name" value="AlaDH/PNT_CS1"/>
</dbReference>
<keyword evidence="5" id="KW-0997">Cell inner membrane</keyword>
<dbReference type="PANTHER" id="PTHR10160">
    <property type="entry name" value="NAD(P) TRANSHYDROGENASE"/>
    <property type="match status" value="1"/>
</dbReference>
<feature type="domain" description="Alanine dehydrogenase/pyridine nucleotide transhydrogenase N-terminal" evidence="16">
    <location>
        <begin position="15"/>
        <end position="145"/>
    </location>
</feature>
<dbReference type="SUPFAM" id="SSF52283">
    <property type="entry name" value="Formate/glycerate dehydrogenase catalytic domain-like"/>
    <property type="match status" value="1"/>
</dbReference>
<evidence type="ECO:0000259" key="15">
    <source>
        <dbReference type="SMART" id="SM01002"/>
    </source>
</evidence>
<dbReference type="Proteomes" id="UP001165270">
    <property type="component" value="Unassembled WGS sequence"/>
</dbReference>
<dbReference type="Pfam" id="PF05222">
    <property type="entry name" value="AlaDh_PNT_N"/>
    <property type="match status" value="1"/>
</dbReference>
<keyword evidence="10 14" id="KW-1133">Transmembrane helix</keyword>
<evidence type="ECO:0000256" key="13">
    <source>
        <dbReference type="ARBA" id="ARBA00048202"/>
    </source>
</evidence>